<reference evidence="4 5" key="1">
    <citation type="submission" date="2019-08" db="EMBL/GenBank/DDBJ databases">
        <title>In-depth cultivation of the pig gut microbiome towards novel bacterial diversity and tailored functional studies.</title>
        <authorList>
            <person name="Wylensek D."/>
            <person name="Hitch T.C.A."/>
            <person name="Clavel T."/>
        </authorList>
    </citation>
    <scope>NUCLEOTIDE SEQUENCE [LARGE SCALE GENOMIC DNA]</scope>
    <source>
        <strain evidence="4 5">BL-389-WT-3D</strain>
    </source>
</reference>
<keyword evidence="1" id="KW-0812">Transmembrane</keyword>
<sequence>MRRKIFAAAAVLWMIVIFSFSAKVSEDSEEMSRSVGMLIGKAVIKEYKEWPGKRQAAFTAKIDYPVRKAAHASEYAILGILLTGAILDIRKPWKRQLPACFLIGAVYAASDEFHQLFVPGRSGQIRDVMIDSAGVAAGIILACLAIKAFQCRKPRKIEGNCQETT</sequence>
<dbReference type="RefSeq" id="WP_154323176.1">
    <property type="nucleotide sequence ID" value="NZ_CAMAAA010000002.1"/>
</dbReference>
<dbReference type="Proteomes" id="UP000462363">
    <property type="component" value="Unassembled WGS sequence"/>
</dbReference>
<dbReference type="Pfam" id="PF04892">
    <property type="entry name" value="VanZ"/>
    <property type="match status" value="1"/>
</dbReference>
<evidence type="ECO:0000256" key="1">
    <source>
        <dbReference type="SAM" id="Phobius"/>
    </source>
</evidence>
<name>A0A844FCJ0_CLOSV</name>
<dbReference type="InterPro" id="IPR006976">
    <property type="entry name" value="VanZ-like"/>
</dbReference>
<comment type="caution">
    <text evidence="4">The sequence shown here is derived from an EMBL/GenBank/DDBJ whole genome shotgun (WGS) entry which is preliminary data.</text>
</comment>
<dbReference type="AlphaFoldDB" id="A0A844FCJ0"/>
<dbReference type="NCBIfam" id="NF037970">
    <property type="entry name" value="vanZ_1"/>
    <property type="match status" value="1"/>
</dbReference>
<feature type="transmembrane region" description="Helical" evidence="1">
    <location>
        <begin position="129"/>
        <end position="149"/>
    </location>
</feature>
<keyword evidence="1" id="KW-0472">Membrane</keyword>
<dbReference type="PIRSF" id="PIRSF019083">
    <property type="entry name" value="UCP019083_VanZ"/>
    <property type="match status" value="1"/>
</dbReference>
<keyword evidence="1" id="KW-1133">Transmembrane helix</keyword>
<evidence type="ECO:0000256" key="2">
    <source>
        <dbReference type="SAM" id="SignalP"/>
    </source>
</evidence>
<evidence type="ECO:0000313" key="4">
    <source>
        <dbReference type="EMBL" id="MSS40779.1"/>
    </source>
</evidence>
<feature type="chain" id="PRO_5038427174" evidence="2">
    <location>
        <begin position="23"/>
        <end position="165"/>
    </location>
</feature>
<organism evidence="4 5">
    <name type="scientific">Clostridium scindens (strain JCM 10418 / VPI 12708)</name>
    <dbReference type="NCBI Taxonomy" id="29347"/>
    <lineage>
        <taxon>Bacteria</taxon>
        <taxon>Bacillati</taxon>
        <taxon>Bacillota</taxon>
        <taxon>Clostridia</taxon>
        <taxon>Lachnospirales</taxon>
        <taxon>Lachnospiraceae</taxon>
    </lineage>
</organism>
<feature type="signal peptide" evidence="2">
    <location>
        <begin position="1"/>
        <end position="22"/>
    </location>
</feature>
<accession>A0A844FCJ0</accession>
<gene>
    <name evidence="4" type="ORF">FYJ37_10575</name>
</gene>
<keyword evidence="2" id="KW-0732">Signal</keyword>
<dbReference type="InterPro" id="IPR016747">
    <property type="entry name" value="Phosphotransbutyrylase"/>
</dbReference>
<dbReference type="EMBL" id="VUMB01000020">
    <property type="protein sequence ID" value="MSS40779.1"/>
    <property type="molecule type" value="Genomic_DNA"/>
</dbReference>
<protein>
    <submittedName>
        <fullName evidence="4">VanZ family protein</fullName>
    </submittedName>
</protein>
<evidence type="ECO:0000259" key="3">
    <source>
        <dbReference type="Pfam" id="PF04892"/>
    </source>
</evidence>
<proteinExistence type="predicted"/>
<evidence type="ECO:0000313" key="5">
    <source>
        <dbReference type="Proteomes" id="UP000462363"/>
    </source>
</evidence>
<feature type="domain" description="VanZ-like" evidence="3">
    <location>
        <begin position="6"/>
        <end position="144"/>
    </location>
</feature>